<comment type="caution">
    <text evidence="7">The sequence shown here is derived from an EMBL/GenBank/DDBJ whole genome shotgun (WGS) entry which is preliminary data.</text>
</comment>
<evidence type="ECO:0000256" key="1">
    <source>
        <dbReference type="ARBA" id="ARBA00004141"/>
    </source>
</evidence>
<protein>
    <submittedName>
        <fullName evidence="7">Uncharacterized protein</fullName>
    </submittedName>
</protein>
<organism evidence="7 8">
    <name type="scientific">Hibiscus sabdariffa</name>
    <name type="common">roselle</name>
    <dbReference type="NCBI Taxonomy" id="183260"/>
    <lineage>
        <taxon>Eukaryota</taxon>
        <taxon>Viridiplantae</taxon>
        <taxon>Streptophyta</taxon>
        <taxon>Embryophyta</taxon>
        <taxon>Tracheophyta</taxon>
        <taxon>Spermatophyta</taxon>
        <taxon>Magnoliopsida</taxon>
        <taxon>eudicotyledons</taxon>
        <taxon>Gunneridae</taxon>
        <taxon>Pentapetalae</taxon>
        <taxon>rosids</taxon>
        <taxon>malvids</taxon>
        <taxon>Malvales</taxon>
        <taxon>Malvaceae</taxon>
        <taxon>Malvoideae</taxon>
        <taxon>Hibiscus</taxon>
    </lineage>
</organism>
<dbReference type="Proteomes" id="UP001472677">
    <property type="component" value="Unassembled WGS sequence"/>
</dbReference>
<keyword evidence="8" id="KW-1185">Reference proteome</keyword>
<accession>A0ABR1ZKT5</accession>
<evidence type="ECO:0000256" key="3">
    <source>
        <dbReference type="ARBA" id="ARBA00022692"/>
    </source>
</evidence>
<evidence type="ECO:0000256" key="2">
    <source>
        <dbReference type="ARBA" id="ARBA00008707"/>
    </source>
</evidence>
<feature type="transmembrane region" description="Helical" evidence="6">
    <location>
        <begin position="183"/>
        <end position="202"/>
    </location>
</feature>
<keyword evidence="5 6" id="KW-0472">Membrane</keyword>
<evidence type="ECO:0000256" key="4">
    <source>
        <dbReference type="ARBA" id="ARBA00022989"/>
    </source>
</evidence>
<dbReference type="InterPro" id="IPR007770">
    <property type="entry name" value="DMP"/>
</dbReference>
<evidence type="ECO:0000256" key="5">
    <source>
        <dbReference type="ARBA" id="ARBA00023136"/>
    </source>
</evidence>
<evidence type="ECO:0000313" key="7">
    <source>
        <dbReference type="EMBL" id="KAK8481201.1"/>
    </source>
</evidence>
<gene>
    <name evidence="7" type="ORF">V6N12_018964</name>
</gene>
<dbReference type="Pfam" id="PF05078">
    <property type="entry name" value="DUF679"/>
    <property type="match status" value="1"/>
</dbReference>
<proteinExistence type="inferred from homology"/>
<dbReference type="EMBL" id="JBBPBM010001921">
    <property type="protein sequence ID" value="KAK8481201.1"/>
    <property type="molecule type" value="Genomic_DNA"/>
</dbReference>
<comment type="subcellular location">
    <subcellularLocation>
        <location evidence="1">Membrane</location>
        <topology evidence="1">Multi-pass membrane protein</topology>
    </subcellularLocation>
</comment>
<name>A0ABR1ZKT5_9ROSI</name>
<evidence type="ECO:0000256" key="6">
    <source>
        <dbReference type="SAM" id="Phobius"/>
    </source>
</evidence>
<evidence type="ECO:0000313" key="8">
    <source>
        <dbReference type="Proteomes" id="UP001472677"/>
    </source>
</evidence>
<keyword evidence="3 6" id="KW-0812">Transmembrane</keyword>
<dbReference type="PANTHER" id="PTHR31621">
    <property type="entry name" value="PROTEIN DMP3"/>
    <property type="match status" value="1"/>
</dbReference>
<comment type="similarity">
    <text evidence="2">Belongs to the plant DMP1 protein family.</text>
</comment>
<reference evidence="7 8" key="1">
    <citation type="journal article" date="2024" name="G3 (Bethesda)">
        <title>Genome assembly of Hibiscus sabdariffa L. provides insights into metabolisms of medicinal natural products.</title>
        <authorList>
            <person name="Kim T."/>
        </authorList>
    </citation>
    <scope>NUCLEOTIDE SEQUENCE [LARGE SCALE GENOMIC DNA]</scope>
    <source>
        <strain evidence="7">TK-2024</strain>
        <tissue evidence="7">Old leaves</tissue>
    </source>
</reference>
<dbReference type="PANTHER" id="PTHR31621:SF0">
    <property type="entry name" value="PROTEIN DMP6"/>
    <property type="match status" value="1"/>
</dbReference>
<feature type="transmembrane region" description="Helical" evidence="6">
    <location>
        <begin position="145"/>
        <end position="163"/>
    </location>
</feature>
<keyword evidence="4 6" id="KW-1133">Transmembrane helix</keyword>
<sequence>MEIKFQGDESTHELGEQKAPLLQNLALTEEIPETPRKTLIQQAISQTFQSTAHLANLLPTGTVLAFQLLSPVFTNQGDCDYVGRSMTAALVFLCGLSCFVSSFTDSFRDKDGNVCYGLATVKGLWVIDGSATLPPETAAKYKLRFIDFVHAFLSIVVFAAVALFDQNVVGCFYPAPSSEAREILTALPVGIGVIGSMLFVVFPTTRHGIGFPLSAN</sequence>